<evidence type="ECO:0000313" key="2">
    <source>
        <dbReference type="Proteomes" id="UP001595648"/>
    </source>
</evidence>
<protein>
    <submittedName>
        <fullName evidence="1">Uncharacterized protein</fullName>
    </submittedName>
</protein>
<proteinExistence type="predicted"/>
<name>A0ABV7N092_9HYPH</name>
<dbReference type="Proteomes" id="UP001595648">
    <property type="component" value="Unassembled WGS sequence"/>
</dbReference>
<reference evidence="2" key="1">
    <citation type="journal article" date="2019" name="Int. J. Syst. Evol. Microbiol.">
        <title>The Global Catalogue of Microorganisms (GCM) 10K type strain sequencing project: providing services to taxonomists for standard genome sequencing and annotation.</title>
        <authorList>
            <consortium name="The Broad Institute Genomics Platform"/>
            <consortium name="The Broad Institute Genome Sequencing Center for Infectious Disease"/>
            <person name="Wu L."/>
            <person name="Ma J."/>
        </authorList>
    </citation>
    <scope>NUCLEOTIDE SEQUENCE [LARGE SCALE GENOMIC DNA]</scope>
    <source>
        <strain evidence="2">ICMP 19515</strain>
    </source>
</reference>
<evidence type="ECO:0000313" key="1">
    <source>
        <dbReference type="EMBL" id="MFC3326949.1"/>
    </source>
</evidence>
<accession>A0ABV7N092</accession>
<dbReference type="EMBL" id="JBHRVD010000001">
    <property type="protein sequence ID" value="MFC3326949.1"/>
    <property type="molecule type" value="Genomic_DNA"/>
</dbReference>
<comment type="caution">
    <text evidence="1">The sequence shown here is derived from an EMBL/GenBank/DDBJ whole genome shotgun (WGS) entry which is preliminary data.</text>
</comment>
<dbReference type="RefSeq" id="WP_378986182.1">
    <property type="nucleotide sequence ID" value="NZ_JBHRVD010000001.1"/>
</dbReference>
<keyword evidence="2" id="KW-1185">Reference proteome</keyword>
<sequence length="255" mass="29009">MRRTIRLTGRKQLPRSCATISMRKVADKKVLTFTIADLHSFKSFPQSARVMVKLVENKQVELVDFGTLGNLKTAIDLKNQTYDDPTCQLRVANADGERLGVLLGSTKSWRLNSDHPEQQGGVRGLLNFLPAKIAPRTWRLNIEENAHPVIQIDDRIPNPKSWAKSDPIFVGTIMPAIMQQVFTDILDHENPEETDWMNDWLKWADALAPGNSPPAYPSDNRERREWIDGMIDSFSQRHKLSDRIIELLLDKGGDK</sequence>
<organism evidence="1 2">
    <name type="scientific">Mesorhizobium cantuariense</name>
    <dbReference type="NCBI Taxonomy" id="1300275"/>
    <lineage>
        <taxon>Bacteria</taxon>
        <taxon>Pseudomonadati</taxon>
        <taxon>Pseudomonadota</taxon>
        <taxon>Alphaproteobacteria</taxon>
        <taxon>Hyphomicrobiales</taxon>
        <taxon>Phyllobacteriaceae</taxon>
        <taxon>Mesorhizobium</taxon>
    </lineage>
</organism>
<gene>
    <name evidence="1" type="ORF">ACFOJ9_35090</name>
</gene>